<sequence length="120" mass="13559">MSKAIEKSVNIFGKKLHANGVQFMCSSFPSSSKDNIAIFNYLKKFGNIQSYTHQRCPETKRSLLSGNVIYSDFQIVEEITKNKKHSIPGTNITINIHPFSPRVFSLNNSLRTGIIFDGFK</sequence>
<evidence type="ECO:0008006" key="3">
    <source>
        <dbReference type="Google" id="ProtNLM"/>
    </source>
</evidence>
<organism evidence="1 2">
    <name type="scientific">Conidiobolus coronatus (strain ATCC 28846 / CBS 209.66 / NRRL 28638)</name>
    <name type="common">Delacroixia coronata</name>
    <dbReference type="NCBI Taxonomy" id="796925"/>
    <lineage>
        <taxon>Eukaryota</taxon>
        <taxon>Fungi</taxon>
        <taxon>Fungi incertae sedis</taxon>
        <taxon>Zoopagomycota</taxon>
        <taxon>Entomophthoromycotina</taxon>
        <taxon>Entomophthoromycetes</taxon>
        <taxon>Entomophthorales</taxon>
        <taxon>Ancylistaceae</taxon>
        <taxon>Conidiobolus</taxon>
    </lineage>
</organism>
<accession>A0A137NR08</accession>
<protein>
    <recommendedName>
        <fullName evidence="3">RRM domain-containing protein</fullName>
    </recommendedName>
</protein>
<evidence type="ECO:0000313" key="1">
    <source>
        <dbReference type="EMBL" id="KXN65158.1"/>
    </source>
</evidence>
<reference evidence="1 2" key="1">
    <citation type="journal article" date="2015" name="Genome Biol. Evol.">
        <title>Phylogenomic analyses indicate that early fungi evolved digesting cell walls of algal ancestors of land plants.</title>
        <authorList>
            <person name="Chang Y."/>
            <person name="Wang S."/>
            <person name="Sekimoto S."/>
            <person name="Aerts A.L."/>
            <person name="Choi C."/>
            <person name="Clum A."/>
            <person name="LaButti K.M."/>
            <person name="Lindquist E.A."/>
            <person name="Yee Ngan C."/>
            <person name="Ohm R.A."/>
            <person name="Salamov A.A."/>
            <person name="Grigoriev I.V."/>
            <person name="Spatafora J.W."/>
            <person name="Berbee M.L."/>
        </authorList>
    </citation>
    <scope>NUCLEOTIDE SEQUENCE [LARGE SCALE GENOMIC DNA]</scope>
    <source>
        <strain evidence="1 2">NRRL 28638</strain>
    </source>
</reference>
<evidence type="ECO:0000313" key="2">
    <source>
        <dbReference type="Proteomes" id="UP000070444"/>
    </source>
</evidence>
<gene>
    <name evidence="1" type="ORF">CONCODRAFT_87930</name>
</gene>
<dbReference type="Proteomes" id="UP000070444">
    <property type="component" value="Unassembled WGS sequence"/>
</dbReference>
<name>A0A137NR08_CONC2</name>
<keyword evidence="2" id="KW-1185">Reference proteome</keyword>
<dbReference type="EMBL" id="KQ964963">
    <property type="protein sequence ID" value="KXN65158.1"/>
    <property type="molecule type" value="Genomic_DNA"/>
</dbReference>
<proteinExistence type="predicted"/>
<dbReference type="AlphaFoldDB" id="A0A137NR08"/>